<accession>A0A2S2PRZ4</accession>
<name>A0A2S2PRZ4_SCHGA</name>
<sequence>MLICYPKVTFQNILFVNNMHMFVEFKLGIRTFRWLTVLKLTKFSSLLLMKLIIVKPQSTEHIEIVTCCFKNWKFCITHVSYSCNNYHNSGEYLWIFFIGIHLK</sequence>
<reference evidence="1" key="1">
    <citation type="submission" date="2018-04" db="EMBL/GenBank/DDBJ databases">
        <title>Transcriptome of Schizaphis graminum biotype I.</title>
        <authorList>
            <person name="Scully E.D."/>
            <person name="Geib S.M."/>
            <person name="Palmer N.A."/>
            <person name="Koch K."/>
            <person name="Bradshaw J."/>
            <person name="Heng-Moss T."/>
            <person name="Sarath G."/>
        </authorList>
    </citation>
    <scope>NUCLEOTIDE SEQUENCE</scope>
</reference>
<protein>
    <submittedName>
        <fullName evidence="1">Uncharacterized protein</fullName>
    </submittedName>
</protein>
<gene>
    <name evidence="1" type="ORF">g.81058</name>
</gene>
<proteinExistence type="predicted"/>
<dbReference type="AlphaFoldDB" id="A0A2S2PRZ4"/>
<evidence type="ECO:0000313" key="1">
    <source>
        <dbReference type="EMBL" id="MBY32241.1"/>
    </source>
</evidence>
<organism evidence="1">
    <name type="scientific">Schizaphis graminum</name>
    <name type="common">Green bug aphid</name>
    <dbReference type="NCBI Taxonomy" id="13262"/>
    <lineage>
        <taxon>Eukaryota</taxon>
        <taxon>Metazoa</taxon>
        <taxon>Ecdysozoa</taxon>
        <taxon>Arthropoda</taxon>
        <taxon>Hexapoda</taxon>
        <taxon>Insecta</taxon>
        <taxon>Pterygota</taxon>
        <taxon>Neoptera</taxon>
        <taxon>Paraneoptera</taxon>
        <taxon>Hemiptera</taxon>
        <taxon>Sternorrhyncha</taxon>
        <taxon>Aphidomorpha</taxon>
        <taxon>Aphidoidea</taxon>
        <taxon>Aphididae</taxon>
        <taxon>Aphidini</taxon>
        <taxon>Schizaphis</taxon>
    </lineage>
</organism>
<dbReference type="EMBL" id="GGMR01019622">
    <property type="protein sequence ID" value="MBY32241.1"/>
    <property type="molecule type" value="Transcribed_RNA"/>
</dbReference>